<dbReference type="EMBL" id="ML170160">
    <property type="protein sequence ID" value="TDL26952.1"/>
    <property type="molecule type" value="Genomic_DNA"/>
</dbReference>
<evidence type="ECO:0000256" key="1">
    <source>
        <dbReference type="SAM" id="MobiDB-lite"/>
    </source>
</evidence>
<name>A0A4Y7QIL8_9AGAM</name>
<dbReference type="AlphaFoldDB" id="A0A4Y7QIL8"/>
<feature type="compositionally biased region" description="Low complexity" evidence="1">
    <location>
        <begin position="1"/>
        <end position="10"/>
    </location>
</feature>
<keyword evidence="4" id="KW-1185">Reference proteome</keyword>
<accession>A0A4Y7QIL8</accession>
<evidence type="ECO:0000313" key="4">
    <source>
        <dbReference type="Proteomes" id="UP000294933"/>
    </source>
</evidence>
<proteinExistence type="predicted"/>
<keyword evidence="2" id="KW-0812">Transmembrane</keyword>
<feature type="region of interest" description="Disordered" evidence="1">
    <location>
        <begin position="156"/>
        <end position="187"/>
    </location>
</feature>
<evidence type="ECO:0000313" key="3">
    <source>
        <dbReference type="EMBL" id="TDL26952.1"/>
    </source>
</evidence>
<feature type="compositionally biased region" description="Polar residues" evidence="1">
    <location>
        <begin position="357"/>
        <end position="368"/>
    </location>
</feature>
<feature type="compositionally biased region" description="Basic and acidic residues" evidence="1">
    <location>
        <begin position="337"/>
        <end position="348"/>
    </location>
</feature>
<keyword evidence="2" id="KW-0472">Membrane</keyword>
<keyword evidence="2" id="KW-1133">Transmembrane helix</keyword>
<feature type="transmembrane region" description="Helical" evidence="2">
    <location>
        <begin position="48"/>
        <end position="73"/>
    </location>
</feature>
<dbReference type="OrthoDB" id="3262728at2759"/>
<feature type="region of interest" description="Disordered" evidence="1">
    <location>
        <begin position="311"/>
        <end position="427"/>
    </location>
</feature>
<sequence>MSFYPPSSTSPSPPPPSLPVSQNSSMTTPSPLPTLVPSPASAAHKHNVATFAGAVAGSVGFLALLSLGLCISIKRRRYHSMNRERRVAAGYAEPFTENDHGVVEAAPNTADDDDEEDVWTGMVSPGIRRPRRGPMMREAVPTTFVPRYFPGTLPVSPPPYPAGGPSIVRGHTPPPPPLDGSDEDLSASSLASVAPVIVSKLPLAVHPSGRINIEYPESTSLHRTETGTYSYADRPPPTPPSDKAPPPSFGAIPPLPTIPSLPSIRTSVPPSPEETSPTSPLMSPRIRRVPVPVDPVLSTILNAVENNNNEARRAARREEGRDIESPTKTTFEFMEEANSRSESWRMVDSEEGEETGESAQPSRASPSIGSERISRTSLTSLSASSTAPSSPPSSFPSPEPGKEPLALSLRRRRSARNITDDSPDIRR</sequence>
<feature type="region of interest" description="Disordered" evidence="1">
    <location>
        <begin position="1"/>
        <end position="38"/>
    </location>
</feature>
<evidence type="ECO:0000256" key="2">
    <source>
        <dbReference type="SAM" id="Phobius"/>
    </source>
</evidence>
<dbReference type="Proteomes" id="UP000294933">
    <property type="component" value="Unassembled WGS sequence"/>
</dbReference>
<dbReference type="STRING" id="50990.A0A4Y7QIL8"/>
<feature type="compositionally biased region" description="Pro residues" evidence="1">
    <location>
        <begin position="234"/>
        <end position="259"/>
    </location>
</feature>
<organism evidence="3 4">
    <name type="scientific">Rickenella mellea</name>
    <dbReference type="NCBI Taxonomy" id="50990"/>
    <lineage>
        <taxon>Eukaryota</taxon>
        <taxon>Fungi</taxon>
        <taxon>Dikarya</taxon>
        <taxon>Basidiomycota</taxon>
        <taxon>Agaricomycotina</taxon>
        <taxon>Agaricomycetes</taxon>
        <taxon>Hymenochaetales</taxon>
        <taxon>Rickenellaceae</taxon>
        <taxon>Rickenella</taxon>
    </lineage>
</organism>
<feature type="compositionally biased region" description="Basic and acidic residues" evidence="1">
    <location>
        <begin position="311"/>
        <end position="325"/>
    </location>
</feature>
<dbReference type="VEuPathDB" id="FungiDB:BD410DRAFT_836047"/>
<feature type="compositionally biased region" description="Low complexity" evidence="1">
    <location>
        <begin position="375"/>
        <end position="388"/>
    </location>
</feature>
<reference evidence="3 4" key="1">
    <citation type="submission" date="2018-06" db="EMBL/GenBank/DDBJ databases">
        <title>A transcriptomic atlas of mushroom development highlights an independent origin of complex multicellularity.</title>
        <authorList>
            <consortium name="DOE Joint Genome Institute"/>
            <person name="Krizsan K."/>
            <person name="Almasi E."/>
            <person name="Merenyi Z."/>
            <person name="Sahu N."/>
            <person name="Viragh M."/>
            <person name="Koszo T."/>
            <person name="Mondo S."/>
            <person name="Kiss B."/>
            <person name="Balint B."/>
            <person name="Kues U."/>
            <person name="Barry K."/>
            <person name="Hegedus J.C."/>
            <person name="Henrissat B."/>
            <person name="Johnson J."/>
            <person name="Lipzen A."/>
            <person name="Ohm R."/>
            <person name="Nagy I."/>
            <person name="Pangilinan J."/>
            <person name="Yan J."/>
            <person name="Xiong Y."/>
            <person name="Grigoriev I.V."/>
            <person name="Hibbett D.S."/>
            <person name="Nagy L.G."/>
        </authorList>
    </citation>
    <scope>NUCLEOTIDE SEQUENCE [LARGE SCALE GENOMIC DNA]</scope>
    <source>
        <strain evidence="3 4">SZMC22713</strain>
    </source>
</reference>
<feature type="compositionally biased region" description="Pro residues" evidence="1">
    <location>
        <begin position="389"/>
        <end position="399"/>
    </location>
</feature>
<feature type="region of interest" description="Disordered" evidence="1">
    <location>
        <begin position="227"/>
        <end position="287"/>
    </location>
</feature>
<feature type="compositionally biased region" description="Low complexity" evidence="1">
    <location>
        <begin position="19"/>
        <end position="29"/>
    </location>
</feature>
<gene>
    <name evidence="3" type="ORF">BD410DRAFT_836047</name>
</gene>
<feature type="compositionally biased region" description="Low complexity" evidence="1">
    <location>
        <begin position="260"/>
        <end position="287"/>
    </location>
</feature>
<protein>
    <submittedName>
        <fullName evidence="3">Uncharacterized protein</fullName>
    </submittedName>
</protein>